<gene>
    <name evidence="1" type="ORF">DXH47_00080</name>
</gene>
<protein>
    <submittedName>
        <fullName evidence="1">Uncharacterized protein</fullName>
    </submittedName>
</protein>
<organism evidence="1 2">
    <name type="scientific">Levilactobacillus suantsaii</name>
    <dbReference type="NCBI Taxonomy" id="2292255"/>
    <lineage>
        <taxon>Bacteria</taxon>
        <taxon>Bacillati</taxon>
        <taxon>Bacillota</taxon>
        <taxon>Bacilli</taxon>
        <taxon>Lactobacillales</taxon>
        <taxon>Lactobacillaceae</taxon>
        <taxon>Levilactobacillus</taxon>
    </lineage>
</organism>
<dbReference type="Gene3D" id="3.40.1440.10">
    <property type="entry name" value="GIY-YIG endonuclease"/>
    <property type="match status" value="1"/>
</dbReference>
<dbReference type="SUPFAM" id="SSF82771">
    <property type="entry name" value="GIY-YIG endonuclease"/>
    <property type="match status" value="1"/>
</dbReference>
<dbReference type="AlphaFoldDB" id="A0A4V1LFN3"/>
<dbReference type="InterPro" id="IPR035901">
    <property type="entry name" value="GIY-YIG_endonuc_sf"/>
</dbReference>
<dbReference type="Proteomes" id="UP000290602">
    <property type="component" value="Unassembled WGS sequence"/>
</dbReference>
<sequence length="188" mass="21837">MNFSTPSRPDSDIQQLIKAVATLKVQLLTATNQIQDLISDKQQLNDRIFMLRAWKFFENYDSNPHHDYVYVLRLEDQCYYVGETSHLRSRLASHFNGEDEAGYKCAYWTTHHHPIALAKLLEFSSETPIPDLKKQETLETINQMRAHGFRNVRGGAFVADDENELQKLLQSDKRQHDFNYTFDEIAGA</sequence>
<proteinExistence type="predicted"/>
<comment type="caution">
    <text evidence="1">The sequence shown here is derived from an EMBL/GenBank/DDBJ whole genome shotgun (WGS) entry which is preliminary data.</text>
</comment>
<dbReference type="RefSeq" id="WP_129031065.1">
    <property type="nucleotide sequence ID" value="NZ_CP059603.1"/>
</dbReference>
<evidence type="ECO:0000313" key="1">
    <source>
        <dbReference type="EMBL" id="RXI80005.1"/>
    </source>
</evidence>
<name>A0A4V1LFN3_9LACO</name>
<dbReference type="InterPro" id="IPR000305">
    <property type="entry name" value="GIY-YIG_endonuc"/>
</dbReference>
<keyword evidence="2" id="KW-1185">Reference proteome</keyword>
<dbReference type="Pfam" id="PF01541">
    <property type="entry name" value="GIY-YIG"/>
    <property type="match status" value="1"/>
</dbReference>
<evidence type="ECO:0000313" key="2">
    <source>
        <dbReference type="Proteomes" id="UP000290602"/>
    </source>
</evidence>
<dbReference type="EMBL" id="QXIL01000001">
    <property type="protein sequence ID" value="RXI80005.1"/>
    <property type="molecule type" value="Genomic_DNA"/>
</dbReference>
<dbReference type="OrthoDB" id="1495241at2"/>
<reference evidence="1 2" key="1">
    <citation type="submission" date="2018-08" db="EMBL/GenBank/DDBJ databases">
        <title>Lactobacillus suantsai sp. nov., isolated from traditional fermented suan-tsai in Taiwan.</title>
        <authorList>
            <person name="Huang C.-H."/>
        </authorList>
    </citation>
    <scope>NUCLEOTIDE SEQUENCE [LARGE SCALE GENOMIC DNA]</scope>
    <source>
        <strain evidence="1 2">BCRC 12945</strain>
    </source>
</reference>
<accession>A0A4V1LFN3</accession>